<dbReference type="InterPro" id="IPR049457">
    <property type="entry name" value="Emfourin"/>
</dbReference>
<keyword evidence="2" id="KW-1185">Reference proteome</keyword>
<evidence type="ECO:0000313" key="1">
    <source>
        <dbReference type="EMBL" id="NYG59945.1"/>
    </source>
</evidence>
<name>A0A7Y9S5S1_9ACTN</name>
<organism evidence="1 2">
    <name type="scientific">Nocardioides daedukensis</name>
    <dbReference type="NCBI Taxonomy" id="634462"/>
    <lineage>
        <taxon>Bacteria</taxon>
        <taxon>Bacillati</taxon>
        <taxon>Actinomycetota</taxon>
        <taxon>Actinomycetes</taxon>
        <taxon>Propionibacteriales</taxon>
        <taxon>Nocardioidaceae</taxon>
        <taxon>Nocardioides</taxon>
    </lineage>
</organism>
<dbReference type="RefSeq" id="WP_179502941.1">
    <property type="nucleotide sequence ID" value="NZ_JACCAA010000001.1"/>
</dbReference>
<evidence type="ECO:0000313" key="2">
    <source>
        <dbReference type="Proteomes" id="UP000540656"/>
    </source>
</evidence>
<dbReference type="AlphaFoldDB" id="A0A7Y9S5S1"/>
<reference evidence="1 2" key="1">
    <citation type="submission" date="2020-07" db="EMBL/GenBank/DDBJ databases">
        <title>Sequencing the genomes of 1000 actinobacteria strains.</title>
        <authorList>
            <person name="Klenk H.-P."/>
        </authorList>
    </citation>
    <scope>NUCLEOTIDE SEQUENCE [LARGE SCALE GENOMIC DNA]</scope>
    <source>
        <strain evidence="1 2">DSM 23819</strain>
    </source>
</reference>
<dbReference type="Proteomes" id="UP000540656">
    <property type="component" value="Unassembled WGS sequence"/>
</dbReference>
<dbReference type="EMBL" id="JACCAA010000001">
    <property type="protein sequence ID" value="NYG59945.1"/>
    <property type="molecule type" value="Genomic_DNA"/>
</dbReference>
<comment type="caution">
    <text evidence="1">The sequence shown here is derived from an EMBL/GenBank/DDBJ whole genome shotgun (WGS) entry which is preliminary data.</text>
</comment>
<proteinExistence type="predicted"/>
<gene>
    <name evidence="1" type="ORF">BJ980_002868</name>
</gene>
<accession>A0A7Y9S5S1</accession>
<sequence length="96" mass="10676">MSEHVEVRRTGGFIGRPVTRQVSLDPSAAYDDDVVAEVQSLVERLSFDPIPPGRRHPDMFTYAFSVGEHTMVCAEHQLTSDLQRLATLVLEHGVEA</sequence>
<protein>
    <submittedName>
        <fullName evidence="1">Uncharacterized protein</fullName>
    </submittedName>
</protein>
<dbReference type="Pfam" id="PF20242">
    <property type="entry name" value="Emfourin"/>
    <property type="match status" value="1"/>
</dbReference>